<evidence type="ECO:0000256" key="1">
    <source>
        <dbReference type="SAM" id="MobiDB-lite"/>
    </source>
</evidence>
<feature type="region of interest" description="Disordered" evidence="1">
    <location>
        <begin position="1"/>
        <end position="130"/>
    </location>
</feature>
<dbReference type="AlphaFoldDB" id="A0A4P9Y1Z7"/>
<feature type="compositionally biased region" description="Low complexity" evidence="1">
    <location>
        <begin position="354"/>
        <end position="380"/>
    </location>
</feature>
<name>A0A4P9Y1Z7_9FUNG</name>
<dbReference type="InterPro" id="IPR036305">
    <property type="entry name" value="RGS_sf"/>
</dbReference>
<feature type="compositionally biased region" description="Low complexity" evidence="1">
    <location>
        <begin position="1"/>
        <end position="21"/>
    </location>
</feature>
<feature type="compositionally biased region" description="Polar residues" evidence="1">
    <location>
        <begin position="438"/>
        <end position="447"/>
    </location>
</feature>
<dbReference type="InterPro" id="IPR016137">
    <property type="entry name" value="RGS"/>
</dbReference>
<feature type="domain" description="RGS" evidence="2">
    <location>
        <begin position="151"/>
        <end position="295"/>
    </location>
</feature>
<organism evidence="3 4">
    <name type="scientific">Piptocephalis cylindrospora</name>
    <dbReference type="NCBI Taxonomy" id="1907219"/>
    <lineage>
        <taxon>Eukaryota</taxon>
        <taxon>Fungi</taxon>
        <taxon>Fungi incertae sedis</taxon>
        <taxon>Zoopagomycota</taxon>
        <taxon>Zoopagomycotina</taxon>
        <taxon>Zoopagomycetes</taxon>
        <taxon>Zoopagales</taxon>
        <taxon>Piptocephalidaceae</taxon>
        <taxon>Piptocephalis</taxon>
    </lineage>
</organism>
<feature type="compositionally biased region" description="Low complexity" evidence="1">
    <location>
        <begin position="107"/>
        <end position="130"/>
    </location>
</feature>
<evidence type="ECO:0000259" key="2">
    <source>
        <dbReference type="SMART" id="SM00315"/>
    </source>
</evidence>
<accession>A0A4P9Y1Z7</accession>
<dbReference type="PANTHER" id="PTHR10845:SF192">
    <property type="entry name" value="DOUBLE HIT, ISOFORM B"/>
    <property type="match status" value="1"/>
</dbReference>
<feature type="region of interest" description="Disordered" evidence="1">
    <location>
        <begin position="351"/>
        <end position="447"/>
    </location>
</feature>
<evidence type="ECO:0000313" key="4">
    <source>
        <dbReference type="Proteomes" id="UP000267251"/>
    </source>
</evidence>
<feature type="compositionally biased region" description="Basic residues" evidence="1">
    <location>
        <begin position="424"/>
        <end position="436"/>
    </location>
</feature>
<keyword evidence="4" id="KW-1185">Reference proteome</keyword>
<dbReference type="Proteomes" id="UP000267251">
    <property type="component" value="Unassembled WGS sequence"/>
</dbReference>
<dbReference type="EMBL" id="KZ988495">
    <property type="protein sequence ID" value="RKP12071.1"/>
    <property type="molecule type" value="Genomic_DNA"/>
</dbReference>
<evidence type="ECO:0000313" key="3">
    <source>
        <dbReference type="EMBL" id="RKP12071.1"/>
    </source>
</evidence>
<dbReference type="InterPro" id="IPR044926">
    <property type="entry name" value="RGS_subdomain_2"/>
</dbReference>
<dbReference type="OrthoDB" id="196547at2759"/>
<protein>
    <recommendedName>
        <fullName evidence="2">RGS domain-containing protein</fullName>
    </recommendedName>
</protein>
<dbReference type="Pfam" id="PF00615">
    <property type="entry name" value="RGS"/>
    <property type="match status" value="1"/>
</dbReference>
<proteinExistence type="predicted"/>
<feature type="compositionally biased region" description="Basic and acidic residues" evidence="1">
    <location>
        <begin position="85"/>
        <end position="105"/>
    </location>
</feature>
<dbReference type="PANTHER" id="PTHR10845">
    <property type="entry name" value="REGULATOR OF G PROTEIN SIGNALING"/>
    <property type="match status" value="1"/>
</dbReference>
<feature type="compositionally biased region" description="Polar residues" evidence="1">
    <location>
        <begin position="398"/>
        <end position="418"/>
    </location>
</feature>
<reference evidence="4" key="1">
    <citation type="journal article" date="2018" name="Nat. Microbiol.">
        <title>Leveraging single-cell genomics to expand the fungal tree of life.</title>
        <authorList>
            <person name="Ahrendt S.R."/>
            <person name="Quandt C.A."/>
            <person name="Ciobanu D."/>
            <person name="Clum A."/>
            <person name="Salamov A."/>
            <person name="Andreopoulos B."/>
            <person name="Cheng J.F."/>
            <person name="Woyke T."/>
            <person name="Pelin A."/>
            <person name="Henrissat B."/>
            <person name="Reynolds N.K."/>
            <person name="Benny G.L."/>
            <person name="Smith M.E."/>
            <person name="James T.Y."/>
            <person name="Grigoriev I.V."/>
        </authorList>
    </citation>
    <scope>NUCLEOTIDE SEQUENCE [LARGE SCALE GENOMIC DNA]</scope>
</reference>
<dbReference type="SMART" id="SM00315">
    <property type="entry name" value="RGS"/>
    <property type="match status" value="1"/>
</dbReference>
<gene>
    <name evidence="3" type="ORF">BJ684DRAFT_21365</name>
</gene>
<dbReference type="SUPFAM" id="SSF48097">
    <property type="entry name" value="Regulator of G-protein signaling, RGS"/>
    <property type="match status" value="1"/>
</dbReference>
<feature type="compositionally biased region" description="Acidic residues" evidence="1">
    <location>
        <begin position="54"/>
        <end position="69"/>
    </location>
</feature>
<sequence>MTTPSTIIDPPSSPIISNPDDVPVGNPSGKKTKKMPEHIILAPVLSPNPKDPSAEETLDGDDIEEEVEEGASPSPMDTPSNGPARNEHWGREGENGKDTSIDPHNRSASPAPSSESMVPSSSSLAPSMVSTGSGAIRDVGLQELVDAGPSGLDLLLNSNIPLAYFLLFLLEEYSCENLFCYLEIEHFQVMSIAAGKKSMDPCDRDSGLDDPYHDPMFKAQAAETLARTYLTSDRGFEVNLPQGIQDRCLRAVTEARKRGQDVSVSAFDEVKLSARRLMADSYRRFFQTSRVWKLMEHDLGLECAKDTLERRVKIVQELRTWLRTTTSPGTERSRTTWELTEELCCALAMEDPSEASVHPPSSPSASSLSSTSSPSSRNASMDIPVDFGGRGRPKKGVSQGSPSIRSHINQDRSVSPSMQLIKRGMSKIKIPWKRSGRSVMNKSSSQA</sequence>
<dbReference type="Gene3D" id="1.10.167.10">
    <property type="entry name" value="Regulator of G-protein Signalling 4, domain 2"/>
    <property type="match status" value="1"/>
</dbReference>